<dbReference type="AlphaFoldDB" id="E1SM47"/>
<dbReference type="Proteomes" id="UP000006683">
    <property type="component" value="Chromosome"/>
</dbReference>
<dbReference type="eggNOG" id="COG1670">
    <property type="taxonomic scope" value="Bacteria"/>
</dbReference>
<dbReference type="GO" id="GO:0016747">
    <property type="term" value="F:acyltransferase activity, transferring groups other than amino-acyl groups"/>
    <property type="evidence" value="ECO:0007669"/>
    <property type="project" value="InterPro"/>
</dbReference>
<dbReference type="KEGG" id="fbl:Fbal_2363"/>
<dbReference type="EMBL" id="CP002209">
    <property type="protein sequence ID" value="ADN76565.1"/>
    <property type="molecule type" value="Genomic_DNA"/>
</dbReference>
<dbReference type="SUPFAM" id="SSF55729">
    <property type="entry name" value="Acyl-CoA N-acyltransferases (Nat)"/>
    <property type="match status" value="1"/>
</dbReference>
<feature type="domain" description="N-acetyltransferase" evidence="1">
    <location>
        <begin position="8"/>
        <end position="136"/>
    </location>
</feature>
<accession>E1SM47</accession>
<organism evidence="2 3">
    <name type="scientific">Ferrimonas balearica (strain DSM 9799 / CCM 4581 / KCTC 23876 / PAT)</name>
    <dbReference type="NCBI Taxonomy" id="550540"/>
    <lineage>
        <taxon>Bacteria</taxon>
        <taxon>Pseudomonadati</taxon>
        <taxon>Pseudomonadota</taxon>
        <taxon>Gammaproteobacteria</taxon>
        <taxon>Alteromonadales</taxon>
        <taxon>Ferrimonadaceae</taxon>
        <taxon>Ferrimonas</taxon>
    </lineage>
</organism>
<evidence type="ECO:0000259" key="1">
    <source>
        <dbReference type="PROSITE" id="PS51186"/>
    </source>
</evidence>
<dbReference type="InterPro" id="IPR016181">
    <property type="entry name" value="Acyl_CoA_acyltransferase"/>
</dbReference>
<dbReference type="InterPro" id="IPR000182">
    <property type="entry name" value="GNAT_dom"/>
</dbReference>
<reference evidence="2 3" key="1">
    <citation type="journal article" date="2010" name="Stand. Genomic Sci.">
        <title>Complete genome sequence of Ferrimonas balearica type strain (PAT).</title>
        <authorList>
            <person name="Nolan M."/>
            <person name="Sikorski J."/>
            <person name="Davenport K."/>
            <person name="Lucas S."/>
            <person name="Glavina Del Rio T."/>
            <person name="Tice H."/>
            <person name="Cheng J."/>
            <person name="Goodwin L."/>
            <person name="Pitluck S."/>
            <person name="Liolios K."/>
            <person name="Ivanova N."/>
            <person name="Mavromatis K."/>
            <person name="Ovchinnikova G."/>
            <person name="Pati A."/>
            <person name="Chen A."/>
            <person name="Palaniappan K."/>
            <person name="Land M."/>
            <person name="Hauser L."/>
            <person name="Chang Y."/>
            <person name="Jeffries C."/>
            <person name="Tapia R."/>
            <person name="Brettin T."/>
            <person name="Detter J."/>
            <person name="Han C."/>
            <person name="Yasawong M."/>
            <person name="Rohde M."/>
            <person name="Tindall B."/>
            <person name="Goker M."/>
            <person name="Woyke T."/>
            <person name="Bristow J."/>
            <person name="Eisen J."/>
            <person name="Markowitz V."/>
            <person name="Hugenholtz P."/>
            <person name="Kyrpides N."/>
            <person name="Klenk H."/>
            <person name="Lapidus A."/>
        </authorList>
    </citation>
    <scope>NUCLEOTIDE SEQUENCE [LARGE SCALE GENOMIC DNA]</scope>
    <source>
        <strain evidence="3">DSM 9799 / CCM 4581 / KCTC 23876 / PAT</strain>
    </source>
</reference>
<dbReference type="PROSITE" id="PS51186">
    <property type="entry name" value="GNAT"/>
    <property type="match status" value="1"/>
</dbReference>
<name>E1SM47_FERBD</name>
<protein>
    <recommendedName>
        <fullName evidence="1">N-acetyltransferase domain-containing protein</fullName>
    </recommendedName>
</protein>
<evidence type="ECO:0000313" key="3">
    <source>
        <dbReference type="Proteomes" id="UP000006683"/>
    </source>
</evidence>
<dbReference type="HOGENOM" id="CLU_1872359_0_0_6"/>
<evidence type="ECO:0000313" key="2">
    <source>
        <dbReference type="EMBL" id="ADN76565.1"/>
    </source>
</evidence>
<dbReference type="Pfam" id="PF13302">
    <property type="entry name" value="Acetyltransf_3"/>
    <property type="match status" value="1"/>
</dbReference>
<sequence>MFFTTARLTLRPVLPEDTSWLPALRDAPSVLDLSQFDSRLPPSVVLDSMGECIGLVLIWPSAPSLWRIEFLLLDSARGQGYAQEMVRAWGHRFQQLCPGDNLEAHLQEGDEAALKVLRFAGFEPCGAGRYCLGGGL</sequence>
<dbReference type="STRING" id="550540.Fbal_2363"/>
<proteinExistence type="predicted"/>
<keyword evidence="3" id="KW-1185">Reference proteome</keyword>
<gene>
    <name evidence="2" type="ordered locus">Fbal_2363</name>
</gene>
<dbReference type="Gene3D" id="3.40.630.30">
    <property type="match status" value="1"/>
</dbReference>
<dbReference type="OrthoDB" id="336415at2"/>